<feature type="region of interest" description="Disordered" evidence="1">
    <location>
        <begin position="1"/>
        <end position="60"/>
    </location>
</feature>
<dbReference type="NCBIfam" id="NF040480">
    <property type="entry name" value="CGLAU_01105_fam"/>
    <property type="match status" value="1"/>
</dbReference>
<name>A0A1L7CQP4_9CORY</name>
<keyword evidence="3" id="KW-1185">Reference proteome</keyword>
<feature type="compositionally biased region" description="Gly residues" evidence="1">
    <location>
        <begin position="171"/>
        <end position="195"/>
    </location>
</feature>
<organism evidence="2 3">
    <name type="scientific">Corynebacterium frankenforstense DSM 45800</name>
    <dbReference type="NCBI Taxonomy" id="1437875"/>
    <lineage>
        <taxon>Bacteria</taxon>
        <taxon>Bacillati</taxon>
        <taxon>Actinomycetota</taxon>
        <taxon>Actinomycetes</taxon>
        <taxon>Mycobacteriales</taxon>
        <taxon>Corynebacteriaceae</taxon>
        <taxon>Corynebacterium</taxon>
    </lineage>
</organism>
<dbReference type="STRING" id="1437875.CFRA_01450"/>
<dbReference type="RefSeq" id="WP_075663135.1">
    <property type="nucleotide sequence ID" value="NZ_CP009247.1"/>
</dbReference>
<dbReference type="Proteomes" id="UP000185434">
    <property type="component" value="Chromosome"/>
</dbReference>
<feature type="compositionally biased region" description="Basic and acidic residues" evidence="1">
    <location>
        <begin position="12"/>
        <end position="29"/>
    </location>
</feature>
<dbReference type="KEGG" id="cfk:CFRA_01450"/>
<dbReference type="EMBL" id="CP009247">
    <property type="protein sequence ID" value="APT88164.1"/>
    <property type="molecule type" value="Genomic_DNA"/>
</dbReference>
<proteinExistence type="predicted"/>
<evidence type="ECO:0000256" key="1">
    <source>
        <dbReference type="SAM" id="MobiDB-lite"/>
    </source>
</evidence>
<protein>
    <submittedName>
        <fullName evidence="2">Uncharacterized protein</fullName>
    </submittedName>
</protein>
<reference evidence="2 3" key="1">
    <citation type="submission" date="2014-08" db="EMBL/GenBank/DDBJ databases">
        <title>Complete genome sequence of Corynebacterium frankenforstense ST18(T) (=DSM 45800(T)), isolated from raw cow milk.</title>
        <authorList>
            <person name="Ruckert C."/>
            <person name="Albersmeier A."/>
            <person name="Winkler A."/>
            <person name="Lipski A."/>
            <person name="Kalinowski J."/>
        </authorList>
    </citation>
    <scope>NUCLEOTIDE SEQUENCE [LARGE SCALE GENOMIC DNA]</scope>
    <source>
        <strain evidence="2 3">ST18</strain>
    </source>
</reference>
<evidence type="ECO:0000313" key="3">
    <source>
        <dbReference type="Proteomes" id="UP000185434"/>
    </source>
</evidence>
<accession>A0A1L7CQP4</accession>
<dbReference type="AlphaFoldDB" id="A0A1L7CQP4"/>
<sequence>MTNPTDGPGRGNDARERIGEAARSLRDVVSEFAGNLRGDDAGPPGRHAAEEPEGTGLIDRLKDVSRQVSDALGEIHGIDDAKAAGSRLADEAESYVSELSARLREAGDRTTESGRPAEARAAVADAASALRDAVDGALERLRAGLDDASDGGVSERLTELRRRLDEILGRGTEGTEGTDGAGAGASGDAAAGGTGTPDIIDGEVVDDDRPAN</sequence>
<feature type="region of interest" description="Disordered" evidence="1">
    <location>
        <begin position="167"/>
        <end position="212"/>
    </location>
</feature>
<gene>
    <name evidence="2" type="ORF">CFRA_01450</name>
</gene>
<evidence type="ECO:0000313" key="2">
    <source>
        <dbReference type="EMBL" id="APT88164.1"/>
    </source>
</evidence>